<dbReference type="EMBL" id="CP019344">
    <property type="protein sequence ID" value="ARN76922.1"/>
    <property type="molecule type" value="Genomic_DNA"/>
</dbReference>
<dbReference type="Proteomes" id="UP000193431">
    <property type="component" value="Chromosome"/>
</dbReference>
<name>A0A1W6MH64_9FLAO</name>
<dbReference type="RefSeq" id="WP_085765722.1">
    <property type="nucleotide sequence ID" value="NZ_CP019344.1"/>
</dbReference>
<evidence type="ECO:0000313" key="1">
    <source>
        <dbReference type="EMBL" id="ARN76922.1"/>
    </source>
</evidence>
<proteinExistence type="predicted"/>
<reference evidence="1 2" key="1">
    <citation type="submission" date="2016-11" db="EMBL/GenBank/DDBJ databases">
        <title>Trade-off between light-utilization and light-protection in marine flavobacteria.</title>
        <authorList>
            <person name="Kumagai Y."/>
        </authorList>
    </citation>
    <scope>NUCLEOTIDE SEQUENCE [LARGE SCALE GENOMIC DNA]</scope>
    <source>
        <strain evidence="1 2">JCM 13191</strain>
    </source>
</reference>
<sequence>MKLLLQILLLLIIITITSCLPKSLERVPINSDEVWAEERNKEKYNDNIESFGYVPIDPMPLLIKDYDSHFTPANEDYLKALPDESILVATGIHNLDGTISFGPIGGTIKGRKYTVIMDWIKYKTIPKTIIRETDSISDKTFLYFETDNWSKDEKIETNQSKDKNSIPIYAGIGLRLMATFEADSLGMNVSGIFGLSGSFSADKVKGNLIIQSLGVSGKSVSLPLPSEINPTSIQNALMSISQIRALVYTSDAEDIQITPRIVGFYNTVGKVTNRHNMISALSSIEVPFEFNLPSENRLELYEKELEYRKKMFELNEKFTPDNSRNRN</sequence>
<dbReference type="PROSITE" id="PS51257">
    <property type="entry name" value="PROKAR_LIPOPROTEIN"/>
    <property type="match status" value="1"/>
</dbReference>
<accession>A0A1W6MH64</accession>
<protein>
    <recommendedName>
        <fullName evidence="3">Lipoprotein</fullName>
    </recommendedName>
</protein>
<organism evidence="1 2">
    <name type="scientific">Nonlabens spongiae</name>
    <dbReference type="NCBI Taxonomy" id="331648"/>
    <lineage>
        <taxon>Bacteria</taxon>
        <taxon>Pseudomonadati</taxon>
        <taxon>Bacteroidota</taxon>
        <taxon>Flavobacteriia</taxon>
        <taxon>Flavobacteriales</taxon>
        <taxon>Flavobacteriaceae</taxon>
        <taxon>Nonlabens</taxon>
    </lineage>
</organism>
<gene>
    <name evidence="1" type="ORF">BST97_02305</name>
</gene>
<keyword evidence="2" id="KW-1185">Reference proteome</keyword>
<evidence type="ECO:0000313" key="2">
    <source>
        <dbReference type="Proteomes" id="UP000193431"/>
    </source>
</evidence>
<dbReference type="OrthoDB" id="7593748at2"/>
<dbReference type="STRING" id="331648.BST97_02305"/>
<evidence type="ECO:0008006" key="3">
    <source>
        <dbReference type="Google" id="ProtNLM"/>
    </source>
</evidence>
<dbReference type="AlphaFoldDB" id="A0A1W6MH64"/>